<dbReference type="GO" id="GO:0005524">
    <property type="term" value="F:ATP binding"/>
    <property type="evidence" value="ECO:0007669"/>
    <property type="project" value="UniProtKB-KW"/>
</dbReference>
<dbReference type="SUPFAM" id="SSF55874">
    <property type="entry name" value="ATPase domain of HSP90 chaperone/DNA topoisomerase II/histidine kinase"/>
    <property type="match status" value="1"/>
</dbReference>
<organism evidence="9 10">
    <name type="scientific">Halorubrum aidingense JCM 13560</name>
    <dbReference type="NCBI Taxonomy" id="1230454"/>
    <lineage>
        <taxon>Archaea</taxon>
        <taxon>Methanobacteriati</taxon>
        <taxon>Methanobacteriota</taxon>
        <taxon>Stenosarchaea group</taxon>
        <taxon>Halobacteria</taxon>
        <taxon>Halobacteriales</taxon>
        <taxon>Haloferacaceae</taxon>
        <taxon>Halorubrum</taxon>
    </lineage>
</organism>
<dbReference type="InterPro" id="IPR003594">
    <property type="entry name" value="HATPase_dom"/>
</dbReference>
<keyword evidence="6" id="KW-0067">ATP-binding</keyword>
<evidence type="ECO:0000256" key="5">
    <source>
        <dbReference type="ARBA" id="ARBA00022777"/>
    </source>
</evidence>
<accession>M0PPG9</accession>
<dbReference type="SUPFAM" id="SSF55785">
    <property type="entry name" value="PYP-like sensor domain (PAS domain)"/>
    <property type="match status" value="1"/>
</dbReference>
<dbReference type="InterPro" id="IPR029016">
    <property type="entry name" value="GAF-like_dom_sf"/>
</dbReference>
<comment type="catalytic activity">
    <reaction evidence="1">
        <text>ATP + protein L-histidine = ADP + protein N-phospho-L-histidine.</text>
        <dbReference type="EC" id="2.7.13.3"/>
    </reaction>
</comment>
<dbReference type="InterPro" id="IPR013767">
    <property type="entry name" value="PAS_fold"/>
</dbReference>
<dbReference type="Pfam" id="PF00989">
    <property type="entry name" value="PAS"/>
    <property type="match status" value="1"/>
</dbReference>
<evidence type="ECO:0000256" key="4">
    <source>
        <dbReference type="ARBA" id="ARBA00022741"/>
    </source>
</evidence>
<evidence type="ECO:0000256" key="6">
    <source>
        <dbReference type="ARBA" id="ARBA00022840"/>
    </source>
</evidence>
<dbReference type="Gene3D" id="3.30.565.10">
    <property type="entry name" value="Histidine kinase-like ATPase, C-terminal domain"/>
    <property type="match status" value="1"/>
</dbReference>
<evidence type="ECO:0000259" key="7">
    <source>
        <dbReference type="PROSITE" id="PS50109"/>
    </source>
</evidence>
<dbReference type="GO" id="GO:0004673">
    <property type="term" value="F:protein histidine kinase activity"/>
    <property type="evidence" value="ECO:0007669"/>
    <property type="project" value="UniProtKB-EC"/>
</dbReference>
<name>M0PPG9_9EURY</name>
<dbReference type="SMART" id="SM00065">
    <property type="entry name" value="GAF"/>
    <property type="match status" value="1"/>
</dbReference>
<proteinExistence type="predicted"/>
<dbReference type="EMBL" id="AOJI01000002">
    <property type="protein sequence ID" value="EMA70780.1"/>
    <property type="molecule type" value="Genomic_DNA"/>
</dbReference>
<keyword evidence="4" id="KW-0547">Nucleotide-binding</keyword>
<feature type="domain" description="Histidine kinase" evidence="7">
    <location>
        <begin position="183"/>
        <end position="383"/>
    </location>
</feature>
<evidence type="ECO:0000259" key="8">
    <source>
        <dbReference type="PROSITE" id="PS50112"/>
    </source>
</evidence>
<dbReference type="InterPro" id="IPR004358">
    <property type="entry name" value="Sig_transdc_His_kin-like_C"/>
</dbReference>
<feature type="domain" description="PAS" evidence="8">
    <location>
        <begin position="397"/>
        <end position="468"/>
    </location>
</feature>
<dbReference type="NCBIfam" id="TIGR00229">
    <property type="entry name" value="sensory_box"/>
    <property type="match status" value="1"/>
</dbReference>
<dbReference type="RefSeq" id="WP_007997741.1">
    <property type="nucleotide sequence ID" value="NZ_AOJI01000002.1"/>
</dbReference>
<dbReference type="InterPro" id="IPR003018">
    <property type="entry name" value="GAF"/>
</dbReference>
<dbReference type="PROSITE" id="PS50112">
    <property type="entry name" value="PAS"/>
    <property type="match status" value="1"/>
</dbReference>
<dbReference type="Gene3D" id="3.30.450.20">
    <property type="entry name" value="PAS domain"/>
    <property type="match status" value="1"/>
</dbReference>
<gene>
    <name evidence="9" type="ORF">C461_00787</name>
</gene>
<dbReference type="PROSITE" id="PS50109">
    <property type="entry name" value="HIS_KIN"/>
    <property type="match status" value="1"/>
</dbReference>
<reference evidence="9 10" key="1">
    <citation type="journal article" date="2014" name="PLoS Genet.">
        <title>Phylogenetically driven sequencing of extremely halophilic archaea reveals strategies for static and dynamic osmo-response.</title>
        <authorList>
            <person name="Becker E.A."/>
            <person name="Seitzer P.M."/>
            <person name="Tritt A."/>
            <person name="Larsen D."/>
            <person name="Krusor M."/>
            <person name="Yao A.I."/>
            <person name="Wu D."/>
            <person name="Madern D."/>
            <person name="Eisen J.A."/>
            <person name="Darling A.E."/>
            <person name="Facciotti M.T."/>
        </authorList>
    </citation>
    <scope>NUCLEOTIDE SEQUENCE [LARGE SCALE GENOMIC DNA]</scope>
    <source>
        <strain evidence="9 10">JCM 13560</strain>
    </source>
</reference>
<evidence type="ECO:0000256" key="3">
    <source>
        <dbReference type="ARBA" id="ARBA00022679"/>
    </source>
</evidence>
<evidence type="ECO:0000313" key="10">
    <source>
        <dbReference type="Proteomes" id="UP000011575"/>
    </source>
</evidence>
<evidence type="ECO:0000256" key="1">
    <source>
        <dbReference type="ARBA" id="ARBA00000085"/>
    </source>
</evidence>
<dbReference type="SUPFAM" id="SSF55781">
    <property type="entry name" value="GAF domain-like"/>
    <property type="match status" value="1"/>
</dbReference>
<dbReference type="PRINTS" id="PR00344">
    <property type="entry name" value="BCTRLSENSOR"/>
</dbReference>
<dbReference type="Proteomes" id="UP000011575">
    <property type="component" value="Unassembled WGS sequence"/>
</dbReference>
<dbReference type="PATRIC" id="fig|1230454.4.peg.164"/>
<dbReference type="SMART" id="SM00091">
    <property type="entry name" value="PAS"/>
    <property type="match status" value="1"/>
</dbReference>
<dbReference type="InterPro" id="IPR036890">
    <property type="entry name" value="HATPase_C_sf"/>
</dbReference>
<dbReference type="Pfam" id="PF01590">
    <property type="entry name" value="GAF"/>
    <property type="match status" value="1"/>
</dbReference>
<dbReference type="InterPro" id="IPR000014">
    <property type="entry name" value="PAS"/>
</dbReference>
<dbReference type="AlphaFoldDB" id="M0PPG9"/>
<keyword evidence="3" id="KW-0808">Transferase</keyword>
<keyword evidence="5 9" id="KW-0418">Kinase</keyword>
<comment type="caution">
    <text evidence="9">The sequence shown here is derived from an EMBL/GenBank/DDBJ whole genome shotgun (WGS) entry which is preliminary data.</text>
</comment>
<dbReference type="SMART" id="SM00387">
    <property type="entry name" value="HATPase_c"/>
    <property type="match status" value="1"/>
</dbReference>
<dbReference type="InterPro" id="IPR035965">
    <property type="entry name" value="PAS-like_dom_sf"/>
</dbReference>
<keyword evidence="10" id="KW-1185">Reference proteome</keyword>
<dbReference type="PANTHER" id="PTHR44936:SF10">
    <property type="entry name" value="SENSOR PROTEIN RSTB"/>
    <property type="match status" value="1"/>
</dbReference>
<dbReference type="OrthoDB" id="230688at2157"/>
<dbReference type="Gene3D" id="3.30.450.40">
    <property type="match status" value="1"/>
</dbReference>
<dbReference type="EC" id="2.7.13.3" evidence="2"/>
<dbReference type="GO" id="GO:0006355">
    <property type="term" value="P:regulation of DNA-templated transcription"/>
    <property type="evidence" value="ECO:0007669"/>
    <property type="project" value="InterPro"/>
</dbReference>
<sequence length="506" mass="56755">MDSSQSVMETVQRLKPILRQEAPLYERVRDVLQIGDQYLDLERGYLSRVNEQIEEITVLASAKSTDCADHFGEDPEYIEPYCWRTAREDEIITLDNVSEAGWNRDVSEGVEPGCYIGTPIKVNKELYGILGFVGQDPRSESFSDTEILFVTLTAQVLERELVHQQFDSELTRETNRATVLNRVLRHNLRNDMTVIRGYTQLMAEKLEDDRLSATVLRHIDGLLELSQKARKLDVIINTESKYELTDITALVRDAADAVAESYPDTAIEVKADKPVRAEVMPSLARGLRELIENAAKHGGNSSQVTLTVDSTDSTVSIQISDTGPGLPDIEADVLTHGEELPLSHGRGLGLWTAYWIVTSHDGTIESSVSAEGTTLTVRLPRTAGTRSEKGMMKLQRARDRYEIAFEEAPDAMVFLNDDARILDANAETASVLGLSRKDLLGRSVRKFYQGPEEFETVWSEITNSEKSRDTVVIEATDGNQYVLEYSSKTEILPNQHFLINRVVENR</sequence>
<evidence type="ECO:0000313" key="9">
    <source>
        <dbReference type="EMBL" id="EMA70780.1"/>
    </source>
</evidence>
<protein>
    <recommendedName>
        <fullName evidence="2">histidine kinase</fullName>
        <ecNumber evidence="2">2.7.13.3</ecNumber>
    </recommendedName>
</protein>
<dbReference type="CDD" id="cd00130">
    <property type="entry name" value="PAS"/>
    <property type="match status" value="1"/>
</dbReference>
<dbReference type="STRING" id="1230454.C461_00787"/>
<dbReference type="Pfam" id="PF02518">
    <property type="entry name" value="HATPase_c"/>
    <property type="match status" value="1"/>
</dbReference>
<dbReference type="PANTHER" id="PTHR44936">
    <property type="entry name" value="SENSOR PROTEIN CREC"/>
    <property type="match status" value="1"/>
</dbReference>
<dbReference type="InterPro" id="IPR005467">
    <property type="entry name" value="His_kinase_dom"/>
</dbReference>
<dbReference type="InterPro" id="IPR050980">
    <property type="entry name" value="2C_sensor_his_kinase"/>
</dbReference>
<evidence type="ECO:0000256" key="2">
    <source>
        <dbReference type="ARBA" id="ARBA00012438"/>
    </source>
</evidence>